<organism evidence="3 4">
    <name type="scientific">Cryptotermes secundus</name>
    <dbReference type="NCBI Taxonomy" id="105785"/>
    <lineage>
        <taxon>Eukaryota</taxon>
        <taxon>Metazoa</taxon>
        <taxon>Ecdysozoa</taxon>
        <taxon>Arthropoda</taxon>
        <taxon>Hexapoda</taxon>
        <taxon>Insecta</taxon>
        <taxon>Pterygota</taxon>
        <taxon>Neoptera</taxon>
        <taxon>Polyneoptera</taxon>
        <taxon>Dictyoptera</taxon>
        <taxon>Blattodea</taxon>
        <taxon>Blattoidea</taxon>
        <taxon>Termitoidae</taxon>
        <taxon>Kalotermitidae</taxon>
        <taxon>Cryptotermitinae</taxon>
        <taxon>Cryptotermes</taxon>
    </lineage>
</organism>
<dbReference type="GO" id="GO:0005739">
    <property type="term" value="C:mitochondrion"/>
    <property type="evidence" value="ECO:0007669"/>
    <property type="project" value="GOC"/>
</dbReference>
<dbReference type="AlphaFoldDB" id="A0A2J7R2Q2"/>
<dbReference type="Proteomes" id="UP000235965">
    <property type="component" value="Unassembled WGS sequence"/>
</dbReference>
<dbReference type="Pfam" id="PF09782">
    <property type="entry name" value="NDUF_B6"/>
    <property type="match status" value="1"/>
</dbReference>
<gene>
    <name evidence="3" type="ORF">B7P43_G09464</name>
</gene>
<keyword evidence="4" id="KW-1185">Reference proteome</keyword>
<reference evidence="3 4" key="1">
    <citation type="submission" date="2017-12" db="EMBL/GenBank/DDBJ databases">
        <title>Hemimetabolous genomes reveal molecular basis of termite eusociality.</title>
        <authorList>
            <person name="Harrison M.C."/>
            <person name="Jongepier E."/>
            <person name="Robertson H.M."/>
            <person name="Arning N."/>
            <person name="Bitard-Feildel T."/>
            <person name="Chao H."/>
            <person name="Childers C.P."/>
            <person name="Dinh H."/>
            <person name="Doddapaneni H."/>
            <person name="Dugan S."/>
            <person name="Gowin J."/>
            <person name="Greiner C."/>
            <person name="Han Y."/>
            <person name="Hu H."/>
            <person name="Hughes D.S.T."/>
            <person name="Huylmans A.-K."/>
            <person name="Kemena C."/>
            <person name="Kremer L.P.M."/>
            <person name="Lee S.L."/>
            <person name="Lopez-Ezquerra A."/>
            <person name="Mallet L."/>
            <person name="Monroy-Kuhn J.M."/>
            <person name="Moser A."/>
            <person name="Murali S.C."/>
            <person name="Muzny D.M."/>
            <person name="Otani S."/>
            <person name="Piulachs M.-D."/>
            <person name="Poelchau M."/>
            <person name="Qu J."/>
            <person name="Schaub F."/>
            <person name="Wada-Katsumata A."/>
            <person name="Worley K.C."/>
            <person name="Xie Q."/>
            <person name="Ylla G."/>
            <person name="Poulsen M."/>
            <person name="Gibbs R.A."/>
            <person name="Schal C."/>
            <person name="Richards S."/>
            <person name="Belles X."/>
            <person name="Korb J."/>
            <person name="Bornberg-Bauer E."/>
        </authorList>
    </citation>
    <scope>NUCLEOTIDE SEQUENCE [LARGE SCALE GENOMIC DNA]</scope>
    <source>
        <tissue evidence="3">Whole body</tissue>
    </source>
</reference>
<dbReference type="GO" id="GO:0006120">
    <property type="term" value="P:mitochondrial electron transport, NADH to ubiquinone"/>
    <property type="evidence" value="ECO:0007669"/>
    <property type="project" value="InterPro"/>
</dbReference>
<evidence type="ECO:0000313" key="3">
    <source>
        <dbReference type="EMBL" id="PNF35118.1"/>
    </source>
</evidence>
<feature type="region of interest" description="Disordered" evidence="1">
    <location>
        <begin position="138"/>
        <end position="162"/>
    </location>
</feature>
<dbReference type="InterPro" id="IPR019174">
    <property type="entry name" value="NADH_DH_b-subcmplx_su6"/>
</dbReference>
<accession>A0A2J7R2Q2</accession>
<keyword evidence="2" id="KW-1133">Transmembrane helix</keyword>
<name>A0A2J7R2Q2_9NEOP</name>
<proteinExistence type="predicted"/>
<dbReference type="FunCoup" id="A0A2J7R2Q2">
    <property type="interactions" value="90"/>
</dbReference>
<dbReference type="STRING" id="105785.A0A2J7R2Q2"/>
<evidence type="ECO:0000313" key="4">
    <source>
        <dbReference type="Proteomes" id="UP000235965"/>
    </source>
</evidence>
<dbReference type="OrthoDB" id="5824032at2759"/>
<feature type="transmembrane region" description="Helical" evidence="2">
    <location>
        <begin position="92"/>
        <end position="111"/>
    </location>
</feature>
<keyword evidence="2" id="KW-0812">Transmembrane</keyword>
<protein>
    <submittedName>
        <fullName evidence="3">Uncharacterized protein</fullName>
    </submittedName>
</protein>
<evidence type="ECO:0000256" key="2">
    <source>
        <dbReference type="SAM" id="Phobius"/>
    </source>
</evidence>
<sequence>MASDTGGVKPFSIQGRMARERERLLGMSDKERAWRRQWIKDQELSPNEPRYVPEYYKERYNPIRRAYKMPLDIAFKPLIPVLGERNTYICRWFTGKILMIGFTIYATAYYFKYNANDWTRKGGWRVISSKRAVVPGDPGYPRVSERTKPEDYAAQGFKESPI</sequence>
<comment type="caution">
    <text evidence="3">The sequence shown here is derived from an EMBL/GenBank/DDBJ whole genome shotgun (WGS) entry which is preliminary data.</text>
</comment>
<keyword evidence="2" id="KW-0472">Membrane</keyword>
<dbReference type="InParanoid" id="A0A2J7R2Q2"/>
<evidence type="ECO:0000256" key="1">
    <source>
        <dbReference type="SAM" id="MobiDB-lite"/>
    </source>
</evidence>
<dbReference type="EMBL" id="NEVH01007828">
    <property type="protein sequence ID" value="PNF35118.1"/>
    <property type="molecule type" value="Genomic_DNA"/>
</dbReference>
<dbReference type="PANTHER" id="PTHR21106">
    <property type="entry name" value="NADH DEHYDROGENASE [UBIQUINONE] 1 BETA SUBCOMPLEX SUBUNIT 6"/>
    <property type="match status" value="1"/>
</dbReference>
<dbReference type="PANTHER" id="PTHR21106:SF2">
    <property type="entry name" value="NADH DEHYDROGENASE [UBIQUINONE] 1 BETA SUBCOMPLEX SUBUNIT 6"/>
    <property type="match status" value="1"/>
</dbReference>